<evidence type="ECO:0000256" key="1">
    <source>
        <dbReference type="SAM" id="MobiDB-lite"/>
    </source>
</evidence>
<protein>
    <submittedName>
        <fullName evidence="2">Uncharacterized protein</fullName>
    </submittedName>
</protein>
<comment type="caution">
    <text evidence="2">The sequence shown here is derived from an EMBL/GenBank/DDBJ whole genome shotgun (WGS) entry which is preliminary data.</text>
</comment>
<dbReference type="EMBL" id="BLXT01005500">
    <property type="protein sequence ID" value="GFO23080.1"/>
    <property type="molecule type" value="Genomic_DNA"/>
</dbReference>
<proteinExistence type="predicted"/>
<feature type="region of interest" description="Disordered" evidence="1">
    <location>
        <begin position="1"/>
        <end position="23"/>
    </location>
</feature>
<evidence type="ECO:0000313" key="3">
    <source>
        <dbReference type="Proteomes" id="UP000735302"/>
    </source>
</evidence>
<sequence length="123" mass="13818">MGHLNVADSSRTPDNERKPIGSFGLRKGNVITRKSHAICQKTEDEELLLYSKKIKVTDKSPSSNIFEDDKKVENVSNCIYLGANIAANGNNTLDTKHGLAIFFLWNRHRQSCFSTQLYSQLTS</sequence>
<gene>
    <name evidence="2" type="ORF">PoB_004958500</name>
</gene>
<dbReference type="AlphaFoldDB" id="A0AAV4BR66"/>
<dbReference type="Proteomes" id="UP000735302">
    <property type="component" value="Unassembled WGS sequence"/>
</dbReference>
<keyword evidence="3" id="KW-1185">Reference proteome</keyword>
<organism evidence="2 3">
    <name type="scientific">Plakobranchus ocellatus</name>
    <dbReference type="NCBI Taxonomy" id="259542"/>
    <lineage>
        <taxon>Eukaryota</taxon>
        <taxon>Metazoa</taxon>
        <taxon>Spiralia</taxon>
        <taxon>Lophotrochozoa</taxon>
        <taxon>Mollusca</taxon>
        <taxon>Gastropoda</taxon>
        <taxon>Heterobranchia</taxon>
        <taxon>Euthyneura</taxon>
        <taxon>Panpulmonata</taxon>
        <taxon>Sacoglossa</taxon>
        <taxon>Placobranchoidea</taxon>
        <taxon>Plakobranchidae</taxon>
        <taxon>Plakobranchus</taxon>
    </lineage>
</organism>
<accession>A0AAV4BR66</accession>
<name>A0AAV4BR66_9GAST</name>
<evidence type="ECO:0000313" key="2">
    <source>
        <dbReference type="EMBL" id="GFO23080.1"/>
    </source>
</evidence>
<reference evidence="2 3" key="1">
    <citation type="journal article" date="2021" name="Elife">
        <title>Chloroplast acquisition without the gene transfer in kleptoplastic sea slugs, Plakobranchus ocellatus.</title>
        <authorList>
            <person name="Maeda T."/>
            <person name="Takahashi S."/>
            <person name="Yoshida T."/>
            <person name="Shimamura S."/>
            <person name="Takaki Y."/>
            <person name="Nagai Y."/>
            <person name="Toyoda A."/>
            <person name="Suzuki Y."/>
            <person name="Arimoto A."/>
            <person name="Ishii H."/>
            <person name="Satoh N."/>
            <person name="Nishiyama T."/>
            <person name="Hasebe M."/>
            <person name="Maruyama T."/>
            <person name="Minagawa J."/>
            <person name="Obokata J."/>
            <person name="Shigenobu S."/>
        </authorList>
    </citation>
    <scope>NUCLEOTIDE SEQUENCE [LARGE SCALE GENOMIC DNA]</scope>
</reference>